<comment type="caution">
    <text evidence="1">The sequence shown here is derived from an EMBL/GenBank/DDBJ whole genome shotgun (WGS) entry which is preliminary data.</text>
</comment>
<evidence type="ECO:0000313" key="2">
    <source>
        <dbReference type="Proteomes" id="UP000094056"/>
    </source>
</evidence>
<name>A0A1E3X902_9BACT</name>
<dbReference type="SUPFAM" id="SSF53850">
    <property type="entry name" value="Periplasmic binding protein-like II"/>
    <property type="match status" value="1"/>
</dbReference>
<gene>
    <name evidence="1" type="ORF">SCARUB_02767</name>
</gene>
<dbReference type="Gene3D" id="3.40.190.10">
    <property type="entry name" value="Periplasmic binding protein-like II"/>
    <property type="match status" value="1"/>
</dbReference>
<reference evidence="1 2" key="1">
    <citation type="submission" date="2016-07" db="EMBL/GenBank/DDBJ databases">
        <title>Draft genome of Scalindua rubra, obtained from a brine-seawater interface in the Red Sea, sheds light on salt adaptation in anammox bacteria.</title>
        <authorList>
            <person name="Speth D.R."/>
            <person name="Lagkouvardos I."/>
            <person name="Wang Y."/>
            <person name="Qian P.-Y."/>
            <person name="Dutilh B.E."/>
            <person name="Jetten M.S."/>
        </authorList>
    </citation>
    <scope>NUCLEOTIDE SEQUENCE [LARGE SCALE GENOMIC DNA]</scope>
    <source>
        <strain evidence="1">BSI-1</strain>
    </source>
</reference>
<dbReference type="Proteomes" id="UP000094056">
    <property type="component" value="Unassembled WGS sequence"/>
</dbReference>
<dbReference type="AlphaFoldDB" id="A0A1E3X902"/>
<dbReference type="EMBL" id="MAYW01000077">
    <property type="protein sequence ID" value="ODS32117.1"/>
    <property type="molecule type" value="Genomic_DNA"/>
</dbReference>
<evidence type="ECO:0000313" key="1">
    <source>
        <dbReference type="EMBL" id="ODS32117.1"/>
    </source>
</evidence>
<proteinExistence type="predicted"/>
<accession>A0A1E3X902</accession>
<protein>
    <submittedName>
        <fullName evidence="1">Uncharacterized protein</fullName>
    </submittedName>
</protein>
<organism evidence="1 2">
    <name type="scientific">Candidatus Scalindua rubra</name>
    <dbReference type="NCBI Taxonomy" id="1872076"/>
    <lineage>
        <taxon>Bacteria</taxon>
        <taxon>Pseudomonadati</taxon>
        <taxon>Planctomycetota</taxon>
        <taxon>Candidatus Brocadiia</taxon>
        <taxon>Candidatus Brocadiales</taxon>
        <taxon>Candidatus Scalinduaceae</taxon>
        <taxon>Candidatus Scalindua</taxon>
    </lineage>
</organism>
<sequence length="199" mass="23036">MVKKLFFLIGLFSIVMIWVPSLSNAESLSISIIVNSKNPIKHIEDSELKRIFLKKKRKWSSGVYVRPICKSEDTPEGKLFLLKVMGKTIDEINKYWMLKKQTTGEREPKEVMSDDFIYRYVCVVEGAIGYVSSDYLKTKKHKRVKAIKVIESKTPYPKKGSFININLYRLCSSNFPGQCHFGTSKRLLQNNKAMLTWDL</sequence>